<keyword evidence="3" id="KW-1185">Reference proteome</keyword>
<feature type="region of interest" description="Disordered" evidence="1">
    <location>
        <begin position="427"/>
        <end position="456"/>
    </location>
</feature>
<organism evidence="2 3">
    <name type="scientific">Cichlidogyrus casuarinus</name>
    <dbReference type="NCBI Taxonomy" id="1844966"/>
    <lineage>
        <taxon>Eukaryota</taxon>
        <taxon>Metazoa</taxon>
        <taxon>Spiralia</taxon>
        <taxon>Lophotrochozoa</taxon>
        <taxon>Platyhelminthes</taxon>
        <taxon>Monogenea</taxon>
        <taxon>Monopisthocotylea</taxon>
        <taxon>Dactylogyridea</taxon>
        <taxon>Ancyrocephalidae</taxon>
        <taxon>Cichlidogyrus</taxon>
    </lineage>
</organism>
<feature type="region of interest" description="Disordered" evidence="1">
    <location>
        <begin position="1"/>
        <end position="88"/>
    </location>
</feature>
<dbReference type="EMBL" id="JBJKFK010004923">
    <property type="protein sequence ID" value="KAL3308640.1"/>
    <property type="molecule type" value="Genomic_DNA"/>
</dbReference>
<dbReference type="AlphaFoldDB" id="A0ABD2PMB2"/>
<name>A0ABD2PMB2_9PLAT</name>
<feature type="region of interest" description="Disordered" evidence="1">
    <location>
        <begin position="384"/>
        <end position="404"/>
    </location>
</feature>
<feature type="region of interest" description="Disordered" evidence="1">
    <location>
        <begin position="320"/>
        <end position="339"/>
    </location>
</feature>
<feature type="non-terminal residue" evidence="2">
    <location>
        <position position="1"/>
    </location>
</feature>
<feature type="compositionally biased region" description="Basic and acidic residues" evidence="1">
    <location>
        <begin position="55"/>
        <end position="66"/>
    </location>
</feature>
<sequence length="828" mass="95185">HRGQRRPVVNSPKKELPKPKIISQESVSSQSPIKQSAIQKSPQPSTPKKTRTNRKSKEIDAKDRSSDTLVSSGTLPAEADSQFENVSPVVSPKKHEYLSPSNVPISQVYNQDENEIEVDRVQEQPPLPSAYQPLQSPEKSVSGVHDDVLRDLLFQINCTGRVPSPIKRIICKPGEVGDSEEQKVQVKCDPKIDEVLNRIWSDGFVNKELEIKDQFLAATGLMRHGVGDVLRKRREYISKELSRSVVGRLRPNPRPRRFSDMIGQQQAISNGLFVTSRAGNKPNHLSVAQITATKKLNTAKNRSAHVQLIKNRRRKLSTVRKQISETGSNSENLRRSRRRPGLTQHIDWKFCYSEADDMVLKRSKQKDPNINLFISEEDEEFDYDEGTRYPKKKSSKKPNLCAQRKRPAYEEQFYDWDSEEESFDSHSLLNKHAQQKHRSKYHAEVDSEEDYESNENSSLERFNMALERRPPICGRFFSSKGKSFASGNLEKSPRRLRKNRRLTLLDKLILGLHCTIAQNGEKIHIKQLHQADLNILTQRTFKTGFVIQSLALKKNPLTQEAEYNVVLTCYKEEASKEVPKYEKSPKKSLSFYDDKMRSIYLRKKLKKQFQNKLRSARPPKSQLLQSRYQEELQQRGTTVLQHRRSKSLDRDCKPFELNKLRKVLSDSELCKQRRESVLRNVKRMETKCAENAAAQVMKIMRRIKASKVLSEENMELDSPESDYELDKLPWKPNNNINRKKTLYPDADASRGSKRQKLVTDSAPVKDTLDLESKRFSVSCSLRDLCALFAQSQSLPRAARINHTSIISKLSVCVYIRALIKSSPILEQI</sequence>
<evidence type="ECO:0000256" key="1">
    <source>
        <dbReference type="SAM" id="MobiDB-lite"/>
    </source>
</evidence>
<proteinExistence type="predicted"/>
<feature type="compositionally biased region" description="Polar residues" evidence="1">
    <location>
        <begin position="23"/>
        <end position="47"/>
    </location>
</feature>
<comment type="caution">
    <text evidence="2">The sequence shown here is derived from an EMBL/GenBank/DDBJ whole genome shotgun (WGS) entry which is preliminary data.</text>
</comment>
<protein>
    <submittedName>
        <fullName evidence="2">Uncharacterized protein</fullName>
    </submittedName>
</protein>
<evidence type="ECO:0000313" key="3">
    <source>
        <dbReference type="Proteomes" id="UP001626550"/>
    </source>
</evidence>
<accession>A0ABD2PMB2</accession>
<reference evidence="2 3" key="1">
    <citation type="submission" date="2024-11" db="EMBL/GenBank/DDBJ databases">
        <title>Adaptive evolution of stress response genes in parasites aligns with host niche diversity.</title>
        <authorList>
            <person name="Hahn C."/>
            <person name="Resl P."/>
        </authorList>
    </citation>
    <scope>NUCLEOTIDE SEQUENCE [LARGE SCALE GENOMIC DNA]</scope>
    <source>
        <strain evidence="2">EGGRZ-B1_66</strain>
        <tissue evidence="2">Body</tissue>
    </source>
</reference>
<gene>
    <name evidence="2" type="ORF">Ciccas_012824</name>
</gene>
<dbReference type="Proteomes" id="UP001626550">
    <property type="component" value="Unassembled WGS sequence"/>
</dbReference>
<evidence type="ECO:0000313" key="2">
    <source>
        <dbReference type="EMBL" id="KAL3308640.1"/>
    </source>
</evidence>
<feature type="compositionally biased region" description="Polar residues" evidence="1">
    <location>
        <begin position="320"/>
        <end position="331"/>
    </location>
</feature>